<dbReference type="RefSeq" id="WP_120713987.1">
    <property type="nucleotide sequence ID" value="NZ_RBCJ01000005.1"/>
</dbReference>
<keyword evidence="7" id="KW-1185">Reference proteome</keyword>
<reference evidence="6 7" key="1">
    <citation type="submission" date="2018-10" db="EMBL/GenBank/DDBJ databases">
        <title>Ulvibacterium marinum gen. nov., sp. nov., a novel marine bacterium of the family Flavobacteriaceae, isolated from a culture of the green alga Ulva prolifera.</title>
        <authorList>
            <person name="Zhang Z."/>
        </authorList>
    </citation>
    <scope>NUCLEOTIDE SEQUENCE [LARGE SCALE GENOMIC DNA]</scope>
    <source>
        <strain evidence="6 7">CCMM003</strain>
    </source>
</reference>
<dbReference type="Proteomes" id="UP000276603">
    <property type="component" value="Unassembled WGS sequence"/>
</dbReference>
<evidence type="ECO:0000313" key="6">
    <source>
        <dbReference type="EMBL" id="RKN78090.1"/>
    </source>
</evidence>
<name>A0A3B0BYW6_9FLAO</name>
<dbReference type="PROSITE" id="PS51007">
    <property type="entry name" value="CYTC"/>
    <property type="match status" value="1"/>
</dbReference>
<evidence type="ECO:0000256" key="1">
    <source>
        <dbReference type="ARBA" id="ARBA00022617"/>
    </source>
</evidence>
<evidence type="ECO:0000256" key="2">
    <source>
        <dbReference type="ARBA" id="ARBA00022723"/>
    </source>
</evidence>
<dbReference type="InterPro" id="IPR011042">
    <property type="entry name" value="6-blade_b-propeller_TolB-like"/>
</dbReference>
<dbReference type="NCBIfam" id="TIGR02603">
    <property type="entry name" value="CxxCH_TIGR02603"/>
    <property type="match status" value="1"/>
</dbReference>
<proteinExistence type="predicted"/>
<keyword evidence="2 4" id="KW-0479">Metal-binding</keyword>
<evidence type="ECO:0000256" key="4">
    <source>
        <dbReference type="PROSITE-ProRule" id="PRU00433"/>
    </source>
</evidence>
<dbReference type="InterPro" id="IPR016024">
    <property type="entry name" value="ARM-type_fold"/>
</dbReference>
<dbReference type="SUPFAM" id="SSF46626">
    <property type="entry name" value="Cytochrome c"/>
    <property type="match status" value="1"/>
</dbReference>
<dbReference type="InterPro" id="IPR011989">
    <property type="entry name" value="ARM-like"/>
</dbReference>
<dbReference type="PANTHER" id="PTHR33546:SF1">
    <property type="entry name" value="LARGE, MULTIFUNCTIONAL SECRETED PROTEIN"/>
    <property type="match status" value="1"/>
</dbReference>
<dbReference type="Gene3D" id="1.10.760.10">
    <property type="entry name" value="Cytochrome c-like domain"/>
    <property type="match status" value="1"/>
</dbReference>
<sequence>MNRFPFIILIPLLLVSCKIDKKNTPEGFEVHPDFNLQRVASEPLVFDPVEFKFDEQGRAFVLEMPGYPLRDADSRLVQLVDIDEDGIYDERQVYAPDLGIASSFMPYKNGFLVASPPHLLWIGDTDKNGEADTRKILMDGFSTGNLQHNFNGLTYGMDNWIYAANGGNSGKPFFVNAPENVLDLRGTDLKFHLEREVLARVGESSGGFKITFDDWGHLYETHNLEHVSHLVFEDRYIENLPTSPSHALTNISDHEENGLSRVYPIGEQETRVNHPEQSGYFSGACGITYYGGGIFPEGLNSSLLVADCVLNLVHLDVLSPMGASFKTSRDRDKAEFLASKERSFRPVNMTVGPDGALYVVDMHREVIEHPEWIPDELEVKMDLNAGKEKGRIYRITPKNRSASKISPLPLDDIEALVVLLGDSNQWKRITTHRLLVTEKQSEAIPFLKELFKTSTNPLARLHSMWVLEGLQALDESDLNAALEDTSPGVRENALKIAEKTLNGKLDLVNPILALTQDSHARVRMQATLALSTLQEENYNMKKDTIARVLSTQLGQPDRDQWVTLSIASALERQALDFVQNRLSMGSSSSKSREIRVLEILTELIGKTEKKERTADILFALQKDGIAPETQTKLIKALSRGWKKGNPDLINSRGNRRLVENLEALEEGSDFARIQATGEFRQILALPASSKIENLIEQASQSLFDKKLPVEERLKRLKLVGLDDFKSREALLYRLLDNKQPLQLQEEALSQFWRSNDVNIASRLIELWPTLGPQARKHATNILLYKSSHHDALLTAMENKKVGLGEFNLDLERRRTLLFSNDEGIRKRAEFLFSDAGVVQRKEAIEAMRPSLELQGKSEKGREVFQNVCAQCHRYGELGNDVGPVLTEINRKSKESLLYDILDPNAAVDTKYLNHQVQTKDGTIYTGIVTNETDSEIGLRMVGGTEKIIGKNDIDRFSSTGSSMMYEGLENSMDTQEMADLLAFLQQSE</sequence>
<accession>A0A3B0BYW6</accession>
<feature type="domain" description="Cytochrome c" evidence="5">
    <location>
        <begin position="855"/>
        <end position="988"/>
    </location>
</feature>
<dbReference type="OrthoDB" id="9812332at2"/>
<dbReference type="Gene3D" id="2.120.10.30">
    <property type="entry name" value="TolB, C-terminal domain"/>
    <property type="match status" value="1"/>
</dbReference>
<dbReference type="AlphaFoldDB" id="A0A3B0BYW6"/>
<organism evidence="6 7">
    <name type="scientific">Ulvibacterium marinum</name>
    <dbReference type="NCBI Taxonomy" id="2419782"/>
    <lineage>
        <taxon>Bacteria</taxon>
        <taxon>Pseudomonadati</taxon>
        <taxon>Bacteroidota</taxon>
        <taxon>Flavobacteriia</taxon>
        <taxon>Flavobacteriales</taxon>
        <taxon>Flavobacteriaceae</taxon>
        <taxon>Ulvibacterium</taxon>
    </lineage>
</organism>
<dbReference type="GO" id="GO:0046872">
    <property type="term" value="F:metal ion binding"/>
    <property type="evidence" value="ECO:0007669"/>
    <property type="project" value="UniProtKB-KW"/>
</dbReference>
<dbReference type="InterPro" id="IPR055557">
    <property type="entry name" value="DUF7133"/>
</dbReference>
<protein>
    <recommendedName>
        <fullName evidence="5">Cytochrome c domain-containing protein</fullName>
    </recommendedName>
</protein>
<dbReference type="PANTHER" id="PTHR33546">
    <property type="entry name" value="LARGE, MULTIFUNCTIONAL SECRETED PROTEIN-RELATED"/>
    <property type="match status" value="1"/>
</dbReference>
<dbReference type="InterPro" id="IPR013428">
    <property type="entry name" value="Membrane-bound_put_N"/>
</dbReference>
<dbReference type="Gene3D" id="1.25.10.10">
    <property type="entry name" value="Leucine-rich Repeat Variant"/>
    <property type="match status" value="1"/>
</dbReference>
<comment type="caution">
    <text evidence="6">The sequence shown here is derived from an EMBL/GenBank/DDBJ whole genome shotgun (WGS) entry which is preliminary data.</text>
</comment>
<keyword evidence="1 4" id="KW-0349">Heme</keyword>
<evidence type="ECO:0000256" key="3">
    <source>
        <dbReference type="ARBA" id="ARBA00023004"/>
    </source>
</evidence>
<dbReference type="InterPro" id="IPR036909">
    <property type="entry name" value="Cyt_c-like_dom_sf"/>
</dbReference>
<dbReference type="PROSITE" id="PS51257">
    <property type="entry name" value="PROKAR_LIPOPROTEIN"/>
    <property type="match status" value="1"/>
</dbReference>
<dbReference type="SUPFAM" id="SSF63829">
    <property type="entry name" value="Calcium-dependent phosphotriesterase"/>
    <property type="match status" value="1"/>
</dbReference>
<dbReference type="InterPro" id="IPR009056">
    <property type="entry name" value="Cyt_c-like_dom"/>
</dbReference>
<dbReference type="Pfam" id="PF23500">
    <property type="entry name" value="DUF7133"/>
    <property type="match status" value="1"/>
</dbReference>
<evidence type="ECO:0000313" key="7">
    <source>
        <dbReference type="Proteomes" id="UP000276603"/>
    </source>
</evidence>
<dbReference type="SUPFAM" id="SSF48371">
    <property type="entry name" value="ARM repeat"/>
    <property type="match status" value="1"/>
</dbReference>
<keyword evidence="3 4" id="KW-0408">Iron</keyword>
<evidence type="ECO:0000259" key="5">
    <source>
        <dbReference type="PROSITE" id="PS51007"/>
    </source>
</evidence>
<dbReference type="Pfam" id="PF00034">
    <property type="entry name" value="Cytochrom_C"/>
    <property type="match status" value="1"/>
</dbReference>
<gene>
    <name evidence="6" type="ORF">D7Z94_23055</name>
</gene>
<dbReference type="InterPro" id="IPR013427">
    <property type="entry name" value="Haem-bd_dom_put"/>
</dbReference>
<dbReference type="NCBIfam" id="TIGR02604">
    <property type="entry name" value="Piru_Ver_Nterm"/>
    <property type="match status" value="1"/>
</dbReference>
<dbReference type="GO" id="GO:0009055">
    <property type="term" value="F:electron transfer activity"/>
    <property type="evidence" value="ECO:0007669"/>
    <property type="project" value="InterPro"/>
</dbReference>
<dbReference type="EMBL" id="RBCJ01000005">
    <property type="protein sequence ID" value="RKN78090.1"/>
    <property type="molecule type" value="Genomic_DNA"/>
</dbReference>
<dbReference type="GO" id="GO:0020037">
    <property type="term" value="F:heme binding"/>
    <property type="evidence" value="ECO:0007669"/>
    <property type="project" value="InterPro"/>
</dbReference>